<dbReference type="PANTHER" id="PTHR45339:SF1">
    <property type="entry name" value="HYBRID SIGNAL TRANSDUCTION HISTIDINE KINASE J"/>
    <property type="match status" value="1"/>
</dbReference>
<dbReference type="PRINTS" id="PR00344">
    <property type="entry name" value="BCTRLSENSOR"/>
</dbReference>
<evidence type="ECO:0000256" key="7">
    <source>
        <dbReference type="ARBA" id="ARBA00022777"/>
    </source>
</evidence>
<dbReference type="KEGG" id="ppd:Ppro_1437"/>
<dbReference type="Gene3D" id="3.40.50.2300">
    <property type="match status" value="1"/>
</dbReference>
<evidence type="ECO:0000259" key="17">
    <source>
        <dbReference type="PROSITE" id="PS50113"/>
    </source>
</evidence>
<dbReference type="InterPro" id="IPR036890">
    <property type="entry name" value="HATPase_C_sf"/>
</dbReference>
<feature type="modified residue" description="4-aspartylphosphate" evidence="12">
    <location>
        <position position="712"/>
    </location>
</feature>
<dbReference type="SMART" id="SM00387">
    <property type="entry name" value="HATPase_c"/>
    <property type="match status" value="1"/>
</dbReference>
<feature type="domain" description="PAS" evidence="16">
    <location>
        <begin position="267"/>
        <end position="313"/>
    </location>
</feature>
<dbReference type="STRING" id="338966.Ppro_1437"/>
<dbReference type="InterPro" id="IPR001610">
    <property type="entry name" value="PAC"/>
</dbReference>
<sequence>MQETRQTALTAPTTRRRIGHFKPKRIVLRLTLTFSALIVITLGLFILVNMPFQRRATLEAMESEARSTVTSIDQVTASAIITEDFGTVVEHCLRVVRESPSISYVVVTRNDGFSLVITKTGWSQNSLKGVWLPTGERVAGSRFLKSDFAPHEVYHYSHPFQYSGIDWGWIHIGLSLNKFHSDIRALYLRTGLLTLLCLSVGIVVALYFARKITKPISSLVDTTRQVALGNLTARADIGTGDELEHLGRSFNIMTEQLQQTQGDMSAAREYTDNIIRSMNDAMIVVSPEGIIDRVNTATLNLLGYDERELIGSNIDKILASDAATGEGAAPVPDLAGLIPRGFINKVETFYRARDGRLIPVIFSASVMHGAGKSAQGIVCVALDITERKQAEEALRIAKENAEAANRAKSQFLANMSHEIRTPMNGVLGMLDLLMDSRLDENQLRLASMAHGSADKLLEIINDILDFSKIEAGRFQLHMADFALRETVREVADMFWVKAQDKNIRLICQIDDSVPNTVRGDGVRLRQVLINLVGNAVKFTENGQIFLGVSLMETTAENTQLRFEVRDTGTGIPLDAQPYIFDAFSQADNSMARRHEGTGLGLAISRELVEAMGGTIGVRSEPGTGSLFWFTLCLRHAQSIPALLPADDAMEENSERPATQRTPLVLLAEDNPVNQELGRLVLESLGCKVDVVGNGRQAVEAVSDREYDLVFMDCQMPEVDGYEATRSIRQREAETGEQTRHIPVIALTAHAMDGDRETCLSAGMDDYASKPFTPIQLQALLNRWCR</sequence>
<evidence type="ECO:0000259" key="16">
    <source>
        <dbReference type="PROSITE" id="PS50112"/>
    </source>
</evidence>
<dbReference type="NCBIfam" id="TIGR00229">
    <property type="entry name" value="sensory_box"/>
    <property type="match status" value="1"/>
</dbReference>
<evidence type="ECO:0000256" key="4">
    <source>
        <dbReference type="ARBA" id="ARBA00022553"/>
    </source>
</evidence>
<dbReference type="InterPro" id="IPR000014">
    <property type="entry name" value="PAS"/>
</dbReference>
<evidence type="ECO:0000256" key="1">
    <source>
        <dbReference type="ARBA" id="ARBA00000085"/>
    </source>
</evidence>
<evidence type="ECO:0000259" key="14">
    <source>
        <dbReference type="PROSITE" id="PS50109"/>
    </source>
</evidence>
<dbReference type="SMART" id="SM00448">
    <property type="entry name" value="REC"/>
    <property type="match status" value="1"/>
</dbReference>
<dbReference type="SMART" id="SM00091">
    <property type="entry name" value="PAS"/>
    <property type="match status" value="1"/>
</dbReference>
<keyword evidence="6" id="KW-0547">Nucleotide-binding</keyword>
<dbReference type="RefSeq" id="WP_011735346.1">
    <property type="nucleotide sequence ID" value="NC_008609.1"/>
</dbReference>
<evidence type="ECO:0000256" key="10">
    <source>
        <dbReference type="ARBA" id="ARBA00064003"/>
    </source>
</evidence>
<dbReference type="InterPro" id="IPR004358">
    <property type="entry name" value="Sig_transdc_His_kin-like_C"/>
</dbReference>
<dbReference type="GO" id="GO:0000155">
    <property type="term" value="F:phosphorelay sensor kinase activity"/>
    <property type="evidence" value="ECO:0007669"/>
    <property type="project" value="InterPro"/>
</dbReference>
<evidence type="ECO:0000256" key="13">
    <source>
        <dbReference type="SAM" id="Phobius"/>
    </source>
</evidence>
<dbReference type="SMART" id="SM00304">
    <property type="entry name" value="HAMP"/>
    <property type="match status" value="1"/>
</dbReference>
<dbReference type="Gene3D" id="3.30.450.20">
    <property type="entry name" value="PAS domain"/>
    <property type="match status" value="1"/>
</dbReference>
<keyword evidence="8" id="KW-0067">ATP-binding</keyword>
<evidence type="ECO:0000256" key="2">
    <source>
        <dbReference type="ARBA" id="ARBA00004370"/>
    </source>
</evidence>
<proteinExistence type="predicted"/>
<protein>
    <recommendedName>
        <fullName evidence="11">Sensory/regulatory protein RpfC</fullName>
        <ecNumber evidence="3">2.7.13.3</ecNumber>
    </recommendedName>
</protein>
<dbReference type="InterPro" id="IPR036097">
    <property type="entry name" value="HisK_dim/P_sf"/>
</dbReference>
<dbReference type="InterPro" id="IPR003660">
    <property type="entry name" value="HAMP_dom"/>
</dbReference>
<dbReference type="InterPro" id="IPR003594">
    <property type="entry name" value="HATPase_dom"/>
</dbReference>
<dbReference type="InterPro" id="IPR003661">
    <property type="entry name" value="HisK_dim/P_dom"/>
</dbReference>
<evidence type="ECO:0000259" key="18">
    <source>
        <dbReference type="PROSITE" id="PS50885"/>
    </source>
</evidence>
<dbReference type="SUPFAM" id="SSF158472">
    <property type="entry name" value="HAMP domain-like"/>
    <property type="match status" value="1"/>
</dbReference>
<dbReference type="PANTHER" id="PTHR45339">
    <property type="entry name" value="HYBRID SIGNAL TRANSDUCTION HISTIDINE KINASE J"/>
    <property type="match status" value="1"/>
</dbReference>
<keyword evidence="7 19" id="KW-0418">Kinase</keyword>
<dbReference type="Pfam" id="PF13426">
    <property type="entry name" value="PAS_9"/>
    <property type="match status" value="1"/>
</dbReference>
<dbReference type="InterPro" id="IPR035965">
    <property type="entry name" value="PAS-like_dom_sf"/>
</dbReference>
<dbReference type="eggNOG" id="COG0745">
    <property type="taxonomic scope" value="Bacteria"/>
</dbReference>
<dbReference type="SUPFAM" id="SSF55785">
    <property type="entry name" value="PYP-like sensor domain (PAS domain)"/>
    <property type="match status" value="1"/>
</dbReference>
<dbReference type="PROSITE" id="PS50885">
    <property type="entry name" value="HAMP"/>
    <property type="match status" value="1"/>
</dbReference>
<keyword evidence="13" id="KW-1133">Transmembrane helix</keyword>
<comment type="catalytic activity">
    <reaction evidence="1">
        <text>ATP + protein L-histidine = ADP + protein N-phospho-L-histidine.</text>
        <dbReference type="EC" id="2.7.13.3"/>
    </reaction>
</comment>
<dbReference type="EC" id="2.7.13.3" evidence="3"/>
<dbReference type="PROSITE" id="PS50113">
    <property type="entry name" value="PAC"/>
    <property type="match status" value="1"/>
</dbReference>
<dbReference type="Pfam" id="PF02518">
    <property type="entry name" value="HATPase_c"/>
    <property type="match status" value="1"/>
</dbReference>
<dbReference type="Pfam" id="PF00072">
    <property type="entry name" value="Response_reg"/>
    <property type="match status" value="1"/>
</dbReference>
<dbReference type="InterPro" id="IPR000700">
    <property type="entry name" value="PAS-assoc_C"/>
</dbReference>
<feature type="transmembrane region" description="Helical" evidence="13">
    <location>
        <begin position="186"/>
        <end position="209"/>
    </location>
</feature>
<dbReference type="Pfam" id="PF00672">
    <property type="entry name" value="HAMP"/>
    <property type="match status" value="1"/>
</dbReference>
<organism evidence="19 20">
    <name type="scientific">Pelobacter propionicus (strain DSM 2379 / NBRC 103807 / OttBd1)</name>
    <dbReference type="NCBI Taxonomy" id="338966"/>
    <lineage>
        <taxon>Bacteria</taxon>
        <taxon>Pseudomonadati</taxon>
        <taxon>Thermodesulfobacteriota</taxon>
        <taxon>Desulfuromonadia</taxon>
        <taxon>Desulfuromonadales</taxon>
        <taxon>Desulfuromonadaceae</taxon>
        <taxon>Pelobacter</taxon>
    </lineage>
</organism>
<dbReference type="Proteomes" id="UP000006732">
    <property type="component" value="Chromosome"/>
</dbReference>
<dbReference type="GO" id="GO:0016020">
    <property type="term" value="C:membrane"/>
    <property type="evidence" value="ECO:0007669"/>
    <property type="project" value="UniProtKB-SubCell"/>
</dbReference>
<feature type="domain" description="Response regulatory" evidence="15">
    <location>
        <begin position="663"/>
        <end position="784"/>
    </location>
</feature>
<dbReference type="Gene3D" id="1.10.287.130">
    <property type="match status" value="1"/>
</dbReference>
<reference evidence="19 20" key="1">
    <citation type="submission" date="2006-10" db="EMBL/GenBank/DDBJ databases">
        <title>Complete sequence of chromosome of Pelobacter propionicus DSM 2379.</title>
        <authorList>
            <consortium name="US DOE Joint Genome Institute"/>
            <person name="Copeland A."/>
            <person name="Lucas S."/>
            <person name="Lapidus A."/>
            <person name="Barry K."/>
            <person name="Detter J.C."/>
            <person name="Glavina del Rio T."/>
            <person name="Hammon N."/>
            <person name="Israni S."/>
            <person name="Dalin E."/>
            <person name="Tice H."/>
            <person name="Pitluck S."/>
            <person name="Saunders E."/>
            <person name="Brettin T."/>
            <person name="Bruce D."/>
            <person name="Han C."/>
            <person name="Tapia R."/>
            <person name="Schmutz J."/>
            <person name="Larimer F."/>
            <person name="Land M."/>
            <person name="Hauser L."/>
            <person name="Kyrpides N."/>
            <person name="Kim E."/>
            <person name="Lovley D."/>
            <person name="Richardson P."/>
        </authorList>
    </citation>
    <scope>NUCLEOTIDE SEQUENCE [LARGE SCALE GENOMIC DNA]</scope>
    <source>
        <strain evidence="20">DSM 2379 / NBRC 103807 / OttBd1</strain>
    </source>
</reference>
<evidence type="ECO:0000256" key="5">
    <source>
        <dbReference type="ARBA" id="ARBA00022679"/>
    </source>
</evidence>
<dbReference type="CDD" id="cd16922">
    <property type="entry name" value="HATPase_EvgS-ArcB-TorS-like"/>
    <property type="match status" value="1"/>
</dbReference>
<dbReference type="Gene3D" id="6.10.340.10">
    <property type="match status" value="1"/>
</dbReference>
<evidence type="ECO:0000313" key="19">
    <source>
        <dbReference type="EMBL" id="ABK99053.1"/>
    </source>
</evidence>
<dbReference type="SUPFAM" id="SSF52172">
    <property type="entry name" value="CheY-like"/>
    <property type="match status" value="1"/>
</dbReference>
<keyword evidence="13" id="KW-0812">Transmembrane</keyword>
<keyword evidence="4 12" id="KW-0597">Phosphoprotein</keyword>
<keyword evidence="5" id="KW-0808">Transferase</keyword>
<dbReference type="InterPro" id="IPR001789">
    <property type="entry name" value="Sig_transdc_resp-reg_receiver"/>
</dbReference>
<dbReference type="Pfam" id="PF00512">
    <property type="entry name" value="HisKA"/>
    <property type="match status" value="1"/>
</dbReference>
<dbReference type="PROSITE" id="PS50109">
    <property type="entry name" value="HIS_KIN"/>
    <property type="match status" value="1"/>
</dbReference>
<evidence type="ECO:0000259" key="15">
    <source>
        <dbReference type="PROSITE" id="PS50110"/>
    </source>
</evidence>
<feature type="domain" description="HAMP" evidence="18">
    <location>
        <begin position="210"/>
        <end position="262"/>
    </location>
</feature>
<evidence type="ECO:0000256" key="12">
    <source>
        <dbReference type="PROSITE-ProRule" id="PRU00169"/>
    </source>
</evidence>
<accession>A1ANY3</accession>
<dbReference type="OrthoDB" id="5378360at2"/>
<dbReference type="InterPro" id="IPR005467">
    <property type="entry name" value="His_kinase_dom"/>
</dbReference>
<evidence type="ECO:0000256" key="9">
    <source>
        <dbReference type="ARBA" id="ARBA00023012"/>
    </source>
</evidence>
<keyword evidence="20" id="KW-1185">Reference proteome</keyword>
<dbReference type="PROSITE" id="PS50112">
    <property type="entry name" value="PAS"/>
    <property type="match status" value="1"/>
</dbReference>
<keyword evidence="9" id="KW-0902">Two-component regulatory system</keyword>
<dbReference type="CDD" id="cd00130">
    <property type="entry name" value="PAS"/>
    <property type="match status" value="1"/>
</dbReference>
<dbReference type="CDD" id="cd00082">
    <property type="entry name" value="HisKA"/>
    <property type="match status" value="1"/>
</dbReference>
<dbReference type="Gene3D" id="3.30.565.10">
    <property type="entry name" value="Histidine kinase-like ATPase, C-terminal domain"/>
    <property type="match status" value="1"/>
</dbReference>
<dbReference type="FunFam" id="1.10.287.130:FF:000002">
    <property type="entry name" value="Two-component osmosensing histidine kinase"/>
    <property type="match status" value="1"/>
</dbReference>
<feature type="domain" description="PAC" evidence="17">
    <location>
        <begin position="344"/>
        <end position="396"/>
    </location>
</feature>
<evidence type="ECO:0000256" key="8">
    <source>
        <dbReference type="ARBA" id="ARBA00022840"/>
    </source>
</evidence>
<dbReference type="PROSITE" id="PS50110">
    <property type="entry name" value="RESPONSE_REGULATORY"/>
    <property type="match status" value="1"/>
</dbReference>
<dbReference type="SMART" id="SM00086">
    <property type="entry name" value="PAC"/>
    <property type="match status" value="1"/>
</dbReference>
<dbReference type="HOGENOM" id="CLU_000445_104_15_7"/>
<dbReference type="SMART" id="SM00388">
    <property type="entry name" value="HisKA"/>
    <property type="match status" value="1"/>
</dbReference>
<dbReference type="InterPro" id="IPR011006">
    <property type="entry name" value="CheY-like_superfamily"/>
</dbReference>
<comment type="subunit">
    <text evidence="10">At low DSF concentrations, interacts with RpfF.</text>
</comment>
<feature type="transmembrane region" description="Helical" evidence="13">
    <location>
        <begin position="26"/>
        <end position="48"/>
    </location>
</feature>
<dbReference type="CDD" id="cd17546">
    <property type="entry name" value="REC_hyHK_CKI1_RcsC-like"/>
    <property type="match status" value="1"/>
</dbReference>
<dbReference type="EMBL" id="CP000482">
    <property type="protein sequence ID" value="ABK99053.1"/>
    <property type="molecule type" value="Genomic_DNA"/>
</dbReference>
<dbReference type="SUPFAM" id="SSF47384">
    <property type="entry name" value="Homodimeric domain of signal transducing histidine kinase"/>
    <property type="match status" value="1"/>
</dbReference>
<evidence type="ECO:0000256" key="3">
    <source>
        <dbReference type="ARBA" id="ARBA00012438"/>
    </source>
</evidence>
<feature type="domain" description="Histidine kinase" evidence="14">
    <location>
        <begin position="414"/>
        <end position="635"/>
    </location>
</feature>
<dbReference type="AlphaFoldDB" id="A1ANY3"/>
<comment type="subcellular location">
    <subcellularLocation>
        <location evidence="2">Membrane</location>
    </subcellularLocation>
</comment>
<gene>
    <name evidence="19" type="ordered locus">Ppro_1437</name>
</gene>
<evidence type="ECO:0000313" key="20">
    <source>
        <dbReference type="Proteomes" id="UP000006732"/>
    </source>
</evidence>
<evidence type="ECO:0000256" key="6">
    <source>
        <dbReference type="ARBA" id="ARBA00022741"/>
    </source>
</evidence>
<dbReference type="eggNOG" id="COG5002">
    <property type="taxonomic scope" value="Bacteria"/>
</dbReference>
<dbReference type="GO" id="GO:0005524">
    <property type="term" value="F:ATP binding"/>
    <property type="evidence" value="ECO:0007669"/>
    <property type="project" value="UniProtKB-KW"/>
</dbReference>
<dbReference type="CDD" id="cd06225">
    <property type="entry name" value="HAMP"/>
    <property type="match status" value="1"/>
</dbReference>
<keyword evidence="13" id="KW-0472">Membrane</keyword>
<evidence type="ECO:0000256" key="11">
    <source>
        <dbReference type="ARBA" id="ARBA00068150"/>
    </source>
</evidence>
<dbReference type="FunFam" id="3.30.565.10:FF:000010">
    <property type="entry name" value="Sensor histidine kinase RcsC"/>
    <property type="match status" value="1"/>
</dbReference>
<dbReference type="SUPFAM" id="SSF55874">
    <property type="entry name" value="ATPase domain of HSP90 chaperone/DNA topoisomerase II/histidine kinase"/>
    <property type="match status" value="1"/>
</dbReference>
<name>A1ANY3_PELPD</name>